<evidence type="ECO:0008006" key="4">
    <source>
        <dbReference type="Google" id="ProtNLM"/>
    </source>
</evidence>
<dbReference type="InterPro" id="IPR002753">
    <property type="entry name" value="UPF0058"/>
</dbReference>
<protein>
    <recommendedName>
        <fullName evidence="4">Metal-binding protein</fullName>
    </recommendedName>
</protein>
<evidence type="ECO:0000313" key="3">
    <source>
        <dbReference type="Proteomes" id="UP001302662"/>
    </source>
</evidence>
<dbReference type="InterPro" id="IPR036519">
    <property type="entry name" value="UPF0058_sf"/>
</dbReference>
<dbReference type="RefSeq" id="WP_316559486.1">
    <property type="nucleotide sequence ID" value="NZ_CP131062.1"/>
</dbReference>
<dbReference type="Proteomes" id="UP001302662">
    <property type="component" value="Chromosome"/>
</dbReference>
<sequence length="111" mass="12744">MRLQFGGDSIQKQDLIRVHADLAKMKNSYEKMGYQEEFEDYNELFITPMHIHKSKDDHEKAIFMLSSKLSLIVAEENAVYQTSKTKTKSPKKILPGEASGIFKMNSDEGEK</sequence>
<evidence type="ECO:0000256" key="1">
    <source>
        <dbReference type="SAM" id="MobiDB-lite"/>
    </source>
</evidence>
<dbReference type="KEGG" id="mees:MmiEs2_00930"/>
<accession>A0AA96V7C8</accession>
<reference evidence="2 3" key="1">
    <citation type="submission" date="2023-07" db="EMBL/GenBank/DDBJ databases">
        <title>Closed genome sequence of Methanimicrococcus sp. Es2.</title>
        <authorList>
            <person name="Protasov E."/>
            <person name="Platt K."/>
            <person name="Reeh H."/>
            <person name="Poehlein A."/>
            <person name="Daniel R."/>
            <person name="Brune A."/>
        </authorList>
    </citation>
    <scope>NUCLEOTIDE SEQUENCE [LARGE SCALE GENOMIC DNA]</scope>
    <source>
        <strain evidence="2 3">Es2</strain>
    </source>
</reference>
<proteinExistence type="predicted"/>
<gene>
    <name evidence="2" type="ORF">MmiEs2_00930</name>
</gene>
<dbReference type="GeneID" id="85196544"/>
<organism evidence="2 3">
    <name type="scientific">Methanimicrococcus stummii</name>
    <dbReference type="NCBI Taxonomy" id="3028294"/>
    <lineage>
        <taxon>Archaea</taxon>
        <taxon>Methanobacteriati</taxon>
        <taxon>Methanobacteriota</taxon>
        <taxon>Stenosarchaea group</taxon>
        <taxon>Methanomicrobia</taxon>
        <taxon>Methanosarcinales</taxon>
        <taxon>Methanosarcinaceae</taxon>
        <taxon>Methanimicrococcus</taxon>
    </lineage>
</organism>
<evidence type="ECO:0000313" key="2">
    <source>
        <dbReference type="EMBL" id="WNY27914.1"/>
    </source>
</evidence>
<dbReference type="Gene3D" id="1.20.1270.110">
    <property type="entry name" value="Uncharacterised protein family UPF0058"/>
    <property type="match status" value="1"/>
</dbReference>
<dbReference type="Pfam" id="PF01893">
    <property type="entry name" value="UPF0058"/>
    <property type="match status" value="1"/>
</dbReference>
<feature type="region of interest" description="Disordered" evidence="1">
    <location>
        <begin position="84"/>
        <end position="111"/>
    </location>
</feature>
<dbReference type="PANTHER" id="PTHR42203:SF2">
    <property type="entry name" value="UPF0058 PROTEIN MJ1205"/>
    <property type="match status" value="1"/>
</dbReference>
<dbReference type="EMBL" id="CP131062">
    <property type="protein sequence ID" value="WNY27914.1"/>
    <property type="molecule type" value="Genomic_DNA"/>
</dbReference>
<keyword evidence="3" id="KW-1185">Reference proteome</keyword>
<dbReference type="SUPFAM" id="SSF140371">
    <property type="entry name" value="Vng1086c-like"/>
    <property type="match status" value="1"/>
</dbReference>
<dbReference type="AlphaFoldDB" id="A0AA96V7C8"/>
<dbReference type="PANTHER" id="PTHR42203">
    <property type="entry name" value="UPF0058 PROTEIN MJ1205"/>
    <property type="match status" value="1"/>
</dbReference>
<name>A0AA96V7C8_9EURY</name>